<dbReference type="OMA" id="WRTYHGF"/>
<gene>
    <name evidence="3" type="ORF">ARMOST_01025</name>
</gene>
<dbReference type="EMBL" id="FUEG01000001">
    <property type="protein sequence ID" value="SJK97771.1"/>
    <property type="molecule type" value="Genomic_DNA"/>
</dbReference>
<dbReference type="AlphaFoldDB" id="A0A284QMT8"/>
<keyword evidence="2" id="KW-0812">Transmembrane</keyword>
<proteinExistence type="predicted"/>
<protein>
    <recommendedName>
        <fullName evidence="5">CigA protein</fullName>
    </recommendedName>
</protein>
<keyword evidence="2" id="KW-0472">Membrane</keyword>
<reference evidence="4" key="1">
    <citation type="journal article" date="2017" name="Nat. Ecol. Evol.">
        <title>Genome expansion and lineage-specific genetic innovations in the forest pathogenic fungi Armillaria.</title>
        <authorList>
            <person name="Sipos G."/>
            <person name="Prasanna A.N."/>
            <person name="Walter M.C."/>
            <person name="O'Connor E."/>
            <person name="Balint B."/>
            <person name="Krizsan K."/>
            <person name="Kiss B."/>
            <person name="Hess J."/>
            <person name="Varga T."/>
            <person name="Slot J."/>
            <person name="Riley R."/>
            <person name="Boka B."/>
            <person name="Rigling D."/>
            <person name="Barry K."/>
            <person name="Lee J."/>
            <person name="Mihaltcheva S."/>
            <person name="LaButti K."/>
            <person name="Lipzen A."/>
            <person name="Waldron R."/>
            <person name="Moloney N.M."/>
            <person name="Sperisen C."/>
            <person name="Kredics L."/>
            <person name="Vagvoelgyi C."/>
            <person name="Patrignani A."/>
            <person name="Fitzpatrick D."/>
            <person name="Nagy I."/>
            <person name="Doyle S."/>
            <person name="Anderson J.B."/>
            <person name="Grigoriev I.V."/>
            <person name="Gueldener U."/>
            <person name="Muensterkoetter M."/>
            <person name="Nagy L.G."/>
        </authorList>
    </citation>
    <scope>NUCLEOTIDE SEQUENCE [LARGE SCALE GENOMIC DNA]</scope>
    <source>
        <strain evidence="4">C18/9</strain>
    </source>
</reference>
<name>A0A284QMT8_ARMOS</name>
<feature type="region of interest" description="Disordered" evidence="1">
    <location>
        <begin position="34"/>
        <end position="55"/>
    </location>
</feature>
<evidence type="ECO:0000313" key="4">
    <source>
        <dbReference type="Proteomes" id="UP000219338"/>
    </source>
</evidence>
<evidence type="ECO:0000256" key="2">
    <source>
        <dbReference type="SAM" id="Phobius"/>
    </source>
</evidence>
<keyword evidence="2" id="KW-1133">Transmembrane helix</keyword>
<dbReference type="STRING" id="47428.A0A284QMT8"/>
<dbReference type="GO" id="GO:0006004">
    <property type="term" value="P:fucose metabolic process"/>
    <property type="evidence" value="ECO:0007669"/>
    <property type="project" value="UniProtKB-KW"/>
</dbReference>
<evidence type="ECO:0000313" key="3">
    <source>
        <dbReference type="EMBL" id="SJK97771.1"/>
    </source>
</evidence>
<dbReference type="PANTHER" id="PTHR36050">
    <property type="entry name" value="O-FUCOSYLTRANSFERASE 30"/>
    <property type="match status" value="1"/>
</dbReference>
<dbReference type="Proteomes" id="UP000219338">
    <property type="component" value="Unassembled WGS sequence"/>
</dbReference>
<evidence type="ECO:0000256" key="1">
    <source>
        <dbReference type="SAM" id="MobiDB-lite"/>
    </source>
</evidence>
<evidence type="ECO:0008006" key="5">
    <source>
        <dbReference type="Google" id="ProtNLM"/>
    </source>
</evidence>
<keyword evidence="4" id="KW-1185">Reference proteome</keyword>
<organism evidence="3 4">
    <name type="scientific">Armillaria ostoyae</name>
    <name type="common">Armillaria root rot fungus</name>
    <dbReference type="NCBI Taxonomy" id="47428"/>
    <lineage>
        <taxon>Eukaryota</taxon>
        <taxon>Fungi</taxon>
        <taxon>Dikarya</taxon>
        <taxon>Basidiomycota</taxon>
        <taxon>Agaricomycotina</taxon>
        <taxon>Agaricomycetes</taxon>
        <taxon>Agaricomycetidae</taxon>
        <taxon>Agaricales</taxon>
        <taxon>Marasmiineae</taxon>
        <taxon>Physalacriaceae</taxon>
        <taxon>Armillaria</taxon>
    </lineage>
</organism>
<dbReference type="GO" id="GO:0016740">
    <property type="term" value="F:transferase activity"/>
    <property type="evidence" value="ECO:0007669"/>
    <property type="project" value="UniProtKB-KW"/>
</dbReference>
<sequence>MVPKHLFPARTGESSPSVTLEKGAYRMRAPTQRPFGTQLFPSPTPPAITRRQRPAGTSNGRWVALITILACASIVSFGVAYHLFSTRWDILGHNTFRHNTDSTQVVAFNSSLDLPDANEKFLAYLPHSGFHNQRIALENALTLSYMLNRTLIVPPIRLGSRPISFFSFDTLAQFLSLSGKEGLRHCARLPPRLPLPPECADYFHYTHIPWDWLVNLTDIRKRQRLIHRWDLANDWIYDHLGISQNEIHMLKDTSPYHFRFTDRPIDDPMVGGKYKTNIYIRDLALYPHRLLQFGSLFGTTRLQLMDPENHRVRGKARQSMTYASPELVHAATFIEKSIPGPYLGAHIRLGDGLFEHRRHENTRFLWWHLVYGILNYSTEDALALESTFLSHSDTVGRVRIPPNFTKQPRVQLPPPSPSTASRFPCRGIRHTALRLFALNTPLYIATDAKNPTNDPTLSLFLRTFPCTFFLEDFPHQTAVLNTLVNEYDGVKLKPFLLSFLDSMVVAKAWQVVGTNGSTFSQFVQDALWTTYHGLDIIQRGR</sequence>
<accession>A0A284QMT8</accession>
<feature type="transmembrane region" description="Helical" evidence="2">
    <location>
        <begin position="62"/>
        <end position="84"/>
    </location>
</feature>
<dbReference type="PANTHER" id="PTHR36050:SF1">
    <property type="entry name" value="O-FUCOSYLTRANSFERASE 30"/>
    <property type="match status" value="1"/>
</dbReference>
<dbReference type="OrthoDB" id="1882547at2759"/>